<dbReference type="Proteomes" id="UP001321543">
    <property type="component" value="Chromosome"/>
</dbReference>
<name>A0ABN6X6V2_9MICO</name>
<gene>
    <name evidence="1" type="ORF">GCM10025863_25440</name>
</gene>
<accession>A0ABN6X6V2</accession>
<sequence>MQSTRMLIDSTTVAVAARGHLTLPAALPMLADTVEGDGVYYSPSALDQLQHLDQTRDVTIYLPAGQAHAADWFRNQGFTIGRTPFDFLVKDADAVVLPEHREGGHPAALRVPVLHLGEVSL</sequence>
<dbReference type="EMBL" id="AP027728">
    <property type="protein sequence ID" value="BDZ39930.1"/>
    <property type="molecule type" value="Genomic_DNA"/>
</dbReference>
<keyword evidence="2" id="KW-1185">Reference proteome</keyword>
<proteinExistence type="predicted"/>
<dbReference type="RefSeq" id="WP_286300379.1">
    <property type="nucleotide sequence ID" value="NZ_AP027728.1"/>
</dbReference>
<evidence type="ECO:0000313" key="2">
    <source>
        <dbReference type="Proteomes" id="UP001321543"/>
    </source>
</evidence>
<reference evidence="2" key="1">
    <citation type="journal article" date="2019" name="Int. J. Syst. Evol. Microbiol.">
        <title>The Global Catalogue of Microorganisms (GCM) 10K type strain sequencing project: providing services to taxonomists for standard genome sequencing and annotation.</title>
        <authorList>
            <consortium name="The Broad Institute Genomics Platform"/>
            <consortium name="The Broad Institute Genome Sequencing Center for Infectious Disease"/>
            <person name="Wu L."/>
            <person name="Ma J."/>
        </authorList>
    </citation>
    <scope>NUCLEOTIDE SEQUENCE [LARGE SCALE GENOMIC DNA]</scope>
    <source>
        <strain evidence="2">NBRC 106310</strain>
    </source>
</reference>
<protein>
    <submittedName>
        <fullName evidence="1">Uncharacterized protein</fullName>
    </submittedName>
</protein>
<organism evidence="1 2">
    <name type="scientific">Microbacterium suwonense</name>
    <dbReference type="NCBI Taxonomy" id="683047"/>
    <lineage>
        <taxon>Bacteria</taxon>
        <taxon>Bacillati</taxon>
        <taxon>Actinomycetota</taxon>
        <taxon>Actinomycetes</taxon>
        <taxon>Micrococcales</taxon>
        <taxon>Microbacteriaceae</taxon>
        <taxon>Microbacterium</taxon>
    </lineage>
</organism>
<evidence type="ECO:0000313" key="1">
    <source>
        <dbReference type="EMBL" id="BDZ39930.1"/>
    </source>
</evidence>